<evidence type="ECO:0000256" key="3">
    <source>
        <dbReference type="ARBA" id="ARBA00022692"/>
    </source>
</evidence>
<feature type="transmembrane region" description="Helical" evidence="6">
    <location>
        <begin position="44"/>
        <end position="64"/>
    </location>
</feature>
<dbReference type="Pfam" id="PF03626">
    <property type="entry name" value="COX4_pro"/>
    <property type="match status" value="1"/>
</dbReference>
<accession>A0A848H328</accession>
<comment type="subcellular location">
    <subcellularLocation>
        <location evidence="1">Cell membrane</location>
        <topology evidence="1">Multi-pass membrane protein</topology>
    </subcellularLocation>
</comment>
<dbReference type="EMBL" id="JABBFX010000001">
    <property type="protein sequence ID" value="NML43971.1"/>
    <property type="molecule type" value="Genomic_DNA"/>
</dbReference>
<dbReference type="InterPro" id="IPR011743">
    <property type="entry name" value="Caa3_sub_IV"/>
</dbReference>
<evidence type="ECO:0000256" key="4">
    <source>
        <dbReference type="ARBA" id="ARBA00022989"/>
    </source>
</evidence>
<dbReference type="NCBIfam" id="TIGR02229">
    <property type="entry name" value="caa3_sub_IV"/>
    <property type="match status" value="1"/>
</dbReference>
<dbReference type="Proteomes" id="UP000541185">
    <property type="component" value="Unassembled WGS sequence"/>
</dbReference>
<evidence type="ECO:0000313" key="7">
    <source>
        <dbReference type="EMBL" id="NML43971.1"/>
    </source>
</evidence>
<organism evidence="7 8">
    <name type="scientific">Ramlibacter agri</name>
    <dbReference type="NCBI Taxonomy" id="2728837"/>
    <lineage>
        <taxon>Bacteria</taxon>
        <taxon>Pseudomonadati</taxon>
        <taxon>Pseudomonadota</taxon>
        <taxon>Betaproteobacteria</taxon>
        <taxon>Burkholderiales</taxon>
        <taxon>Comamonadaceae</taxon>
        <taxon>Ramlibacter</taxon>
    </lineage>
</organism>
<sequence>MNQDKDKAFRAHLRRLVFAWVALLVLMFTSLATAFVPLGTGNLVAGLAIATVKAALVIAIFMGLLREQMAVRLAAAFALGLWLVMVGLSGVDYATRPHAPATFQGNGR</sequence>
<evidence type="ECO:0000256" key="1">
    <source>
        <dbReference type="ARBA" id="ARBA00004651"/>
    </source>
</evidence>
<evidence type="ECO:0000256" key="2">
    <source>
        <dbReference type="ARBA" id="ARBA00022475"/>
    </source>
</evidence>
<evidence type="ECO:0000256" key="6">
    <source>
        <dbReference type="SAM" id="Phobius"/>
    </source>
</evidence>
<comment type="caution">
    <text evidence="7">The sequence shown here is derived from an EMBL/GenBank/DDBJ whole genome shotgun (WGS) entry which is preliminary data.</text>
</comment>
<reference evidence="7 8" key="1">
    <citation type="submission" date="2020-04" db="EMBL/GenBank/DDBJ databases">
        <title>Ramlibacter sp. G-1-2-2 isolated from soil.</title>
        <authorList>
            <person name="Dahal R.H."/>
        </authorList>
    </citation>
    <scope>NUCLEOTIDE SEQUENCE [LARGE SCALE GENOMIC DNA]</scope>
    <source>
        <strain evidence="7 8">G-1-2-2</strain>
    </source>
</reference>
<feature type="transmembrane region" description="Helical" evidence="6">
    <location>
        <begin position="71"/>
        <end position="91"/>
    </location>
</feature>
<name>A0A848H328_9BURK</name>
<proteinExistence type="predicted"/>
<protein>
    <submittedName>
        <fullName evidence="7">Caa(3)-type oxidase subunit IV</fullName>
    </submittedName>
</protein>
<evidence type="ECO:0000256" key="5">
    <source>
        <dbReference type="ARBA" id="ARBA00023136"/>
    </source>
</evidence>
<evidence type="ECO:0000313" key="8">
    <source>
        <dbReference type="Proteomes" id="UP000541185"/>
    </source>
</evidence>
<gene>
    <name evidence="7" type="ORF">HHL11_09440</name>
</gene>
<dbReference type="AlphaFoldDB" id="A0A848H328"/>
<dbReference type="GO" id="GO:0005886">
    <property type="term" value="C:plasma membrane"/>
    <property type="evidence" value="ECO:0007669"/>
    <property type="project" value="UniProtKB-SubCell"/>
</dbReference>
<keyword evidence="2" id="KW-1003">Cell membrane</keyword>
<keyword evidence="3 6" id="KW-0812">Transmembrane</keyword>
<dbReference type="InterPro" id="IPR005171">
    <property type="entry name" value="Cyt_c_oxidase_su4_prok"/>
</dbReference>
<keyword evidence="8" id="KW-1185">Reference proteome</keyword>
<dbReference type="RefSeq" id="WP_169418143.1">
    <property type="nucleotide sequence ID" value="NZ_JABBFX010000001.1"/>
</dbReference>
<keyword evidence="5 6" id="KW-0472">Membrane</keyword>
<keyword evidence="4 6" id="KW-1133">Transmembrane helix</keyword>